<keyword evidence="3" id="KW-0804">Transcription</keyword>
<dbReference type="PROSITE" id="PS51118">
    <property type="entry name" value="HTH_HXLR"/>
    <property type="match status" value="1"/>
</dbReference>
<evidence type="ECO:0000313" key="6">
    <source>
        <dbReference type="Proteomes" id="UP000004221"/>
    </source>
</evidence>
<dbReference type="GO" id="GO:0006355">
    <property type="term" value="P:regulation of DNA-templated transcription"/>
    <property type="evidence" value="ECO:0007669"/>
    <property type="project" value="UniProtKB-ARBA"/>
</dbReference>
<proteinExistence type="predicted"/>
<protein>
    <submittedName>
        <fullName evidence="5">Transcriptional regulator, HxlR family</fullName>
    </submittedName>
</protein>
<keyword evidence="6" id="KW-1185">Reference proteome</keyword>
<dbReference type="PANTHER" id="PTHR33204">
    <property type="entry name" value="TRANSCRIPTIONAL REGULATOR, MARR FAMILY"/>
    <property type="match status" value="1"/>
</dbReference>
<name>I4EJ84_9BACT</name>
<keyword evidence="2" id="KW-0238">DNA-binding</keyword>
<feature type="domain" description="HTH hxlR-type" evidence="4">
    <location>
        <begin position="8"/>
        <end position="105"/>
    </location>
</feature>
<dbReference type="AlphaFoldDB" id="I4EJ84"/>
<reference evidence="5 6" key="1">
    <citation type="journal article" date="2012" name="ISME J.">
        <title>Nitrification expanded: discovery, physiology and genomics of a nitrite-oxidizing bacterium from the phylum Chloroflexi.</title>
        <authorList>
            <person name="Sorokin D.Y."/>
            <person name="Lucker S."/>
            <person name="Vejmelkova D."/>
            <person name="Kostrikina N.A."/>
            <person name="Kleerebezem R."/>
            <person name="Rijpstra W.I."/>
            <person name="Damste J.S."/>
            <person name="Le Paslier D."/>
            <person name="Muyzer G."/>
            <person name="Wagner M."/>
            <person name="van Loosdrecht M.C."/>
            <person name="Daims H."/>
        </authorList>
    </citation>
    <scope>NUCLEOTIDE SEQUENCE [LARGE SCALE GENOMIC DNA]</scope>
    <source>
        <strain evidence="6">none</strain>
    </source>
</reference>
<dbReference type="SUPFAM" id="SSF46785">
    <property type="entry name" value="Winged helix' DNA-binding domain"/>
    <property type="match status" value="1"/>
</dbReference>
<dbReference type="InterPro" id="IPR036390">
    <property type="entry name" value="WH_DNA-bd_sf"/>
</dbReference>
<dbReference type="InterPro" id="IPR036527">
    <property type="entry name" value="SCP2_sterol-bd_dom_sf"/>
</dbReference>
<dbReference type="RefSeq" id="WP_008479143.1">
    <property type="nucleotide sequence ID" value="NZ_CAGS01000321.1"/>
</dbReference>
<dbReference type="OrthoDB" id="9791143at2"/>
<accession>I4EJ84</accession>
<dbReference type="GO" id="GO:0003677">
    <property type="term" value="F:DNA binding"/>
    <property type="evidence" value="ECO:0007669"/>
    <property type="project" value="UniProtKB-KW"/>
</dbReference>
<dbReference type="InterPro" id="IPR002577">
    <property type="entry name" value="HTH_HxlR"/>
</dbReference>
<organism evidence="5 6">
    <name type="scientific">Nitrolancea hollandica Lb</name>
    <dbReference type="NCBI Taxonomy" id="1129897"/>
    <lineage>
        <taxon>Bacteria</taxon>
        <taxon>Pseudomonadati</taxon>
        <taxon>Thermomicrobiota</taxon>
        <taxon>Thermomicrobia</taxon>
        <taxon>Sphaerobacterales</taxon>
        <taxon>Sphaerobacterineae</taxon>
        <taxon>Sphaerobacteraceae</taxon>
        <taxon>Nitrolancea</taxon>
    </lineage>
</organism>
<dbReference type="EMBL" id="CAGS01000321">
    <property type="protein sequence ID" value="CCF84746.1"/>
    <property type="molecule type" value="Genomic_DNA"/>
</dbReference>
<comment type="caution">
    <text evidence="5">The sequence shown here is derived from an EMBL/GenBank/DDBJ whole genome shotgun (WGS) entry which is preliminary data.</text>
</comment>
<evidence type="ECO:0000256" key="2">
    <source>
        <dbReference type="ARBA" id="ARBA00023125"/>
    </source>
</evidence>
<dbReference type="InterPro" id="IPR036388">
    <property type="entry name" value="WH-like_DNA-bd_sf"/>
</dbReference>
<gene>
    <name evidence="5" type="ORF">NITHO_3880002</name>
</gene>
<sequence length="238" mass="27046">MRAYGQYCPMAKAAEILADRWTLLIVRDLLCGVRRFNDLERGLPGISRALLSERLRRLERTGVLERHIVDGRRATEYQLTPAGQELQHLVDSLTVWGARWAFGEPDSAELDPVFLLWRMRGRVNRDSLPPQQIVVQFDFQGARTGTFWMVLNRHDVSVCLQHPGFDIDMLVTADIATFFQVWLGRSTLAGALRHGLVQLDGPPTLVRAFGSWWAWSEVAEVVRATTARSLAERDTDPH</sequence>
<evidence type="ECO:0000259" key="4">
    <source>
        <dbReference type="PROSITE" id="PS51118"/>
    </source>
</evidence>
<dbReference type="CDD" id="cd00090">
    <property type="entry name" value="HTH_ARSR"/>
    <property type="match status" value="1"/>
</dbReference>
<dbReference type="PANTHER" id="PTHR33204:SF18">
    <property type="entry name" value="TRANSCRIPTIONAL REGULATORY PROTEIN"/>
    <property type="match status" value="1"/>
</dbReference>
<dbReference type="Pfam" id="PF01638">
    <property type="entry name" value="HxlR"/>
    <property type="match status" value="1"/>
</dbReference>
<keyword evidence="1" id="KW-0805">Transcription regulation</keyword>
<evidence type="ECO:0000313" key="5">
    <source>
        <dbReference type="EMBL" id="CCF84746.1"/>
    </source>
</evidence>
<dbReference type="InterPro" id="IPR011991">
    <property type="entry name" value="ArsR-like_HTH"/>
</dbReference>
<dbReference type="Proteomes" id="UP000004221">
    <property type="component" value="Unassembled WGS sequence"/>
</dbReference>
<evidence type="ECO:0000256" key="1">
    <source>
        <dbReference type="ARBA" id="ARBA00023015"/>
    </source>
</evidence>
<dbReference type="SUPFAM" id="SSF55718">
    <property type="entry name" value="SCP-like"/>
    <property type="match status" value="1"/>
</dbReference>
<evidence type="ECO:0000256" key="3">
    <source>
        <dbReference type="ARBA" id="ARBA00023163"/>
    </source>
</evidence>
<dbReference type="Gene3D" id="1.10.10.10">
    <property type="entry name" value="Winged helix-like DNA-binding domain superfamily/Winged helix DNA-binding domain"/>
    <property type="match status" value="1"/>
</dbReference>